<evidence type="ECO:0000313" key="4">
    <source>
        <dbReference type="Proteomes" id="UP001055039"/>
    </source>
</evidence>
<evidence type="ECO:0000256" key="1">
    <source>
        <dbReference type="ARBA" id="ARBA00005254"/>
    </source>
</evidence>
<comment type="similarity">
    <text evidence="1">Belongs to the enoyl-CoA hydratase/isomerase family.</text>
</comment>
<dbReference type="PANTHER" id="PTHR11941">
    <property type="entry name" value="ENOYL-COA HYDRATASE-RELATED"/>
    <property type="match status" value="1"/>
</dbReference>
<dbReference type="Pfam" id="PF00378">
    <property type="entry name" value="ECH_1"/>
    <property type="match status" value="1"/>
</dbReference>
<dbReference type="RefSeq" id="WP_238223916.1">
    <property type="nucleotide sequence ID" value="NZ_BAAADH010000005.1"/>
</dbReference>
<evidence type="ECO:0000313" key="3">
    <source>
        <dbReference type="EMBL" id="GJE64498.1"/>
    </source>
</evidence>
<dbReference type="PANTHER" id="PTHR11941:SF54">
    <property type="entry name" value="ENOYL-COA HYDRATASE, MITOCHONDRIAL"/>
    <property type="match status" value="1"/>
</dbReference>
<protein>
    <submittedName>
        <fullName evidence="3">Short-chain-enoyl-CoA hydratase</fullName>
    </submittedName>
</protein>
<dbReference type="Gene3D" id="3.90.226.10">
    <property type="entry name" value="2-enoyl-CoA Hydratase, Chain A, domain 1"/>
    <property type="match status" value="1"/>
</dbReference>
<dbReference type="SUPFAM" id="SSF52096">
    <property type="entry name" value="ClpP/crotonase"/>
    <property type="match status" value="1"/>
</dbReference>
<dbReference type="Gene3D" id="1.10.12.10">
    <property type="entry name" value="Lyase 2-enoyl-coa Hydratase, Chain A, domain 2"/>
    <property type="match status" value="1"/>
</dbReference>
<dbReference type="NCBIfam" id="NF004796">
    <property type="entry name" value="PRK06144.1"/>
    <property type="match status" value="1"/>
</dbReference>
<keyword evidence="4" id="KW-1185">Reference proteome</keyword>
<dbReference type="CDD" id="cd06558">
    <property type="entry name" value="crotonase-like"/>
    <property type="match status" value="1"/>
</dbReference>
<keyword evidence="2" id="KW-0456">Lyase</keyword>
<accession>A0ABQ4UB19</accession>
<name>A0ABQ4UB19_9HYPH</name>
<dbReference type="InterPro" id="IPR001753">
    <property type="entry name" value="Enoyl-CoA_hydra/iso"/>
</dbReference>
<dbReference type="InterPro" id="IPR029045">
    <property type="entry name" value="ClpP/crotonase-like_dom_sf"/>
</dbReference>
<sequence>MNADAETAATDELLFAVDAAGIARITLNRPQARNALTFAMYRGLVTLCERIEADRAIKAVIITGAGDKAFAAGTDIAQFRSFSNPEDAIGYERFMDRVLGGLERLRVPTIAAIAGACTGGGAAIAAACDLRIASRDARFGIPIARTLGNCLSQNTLRRLANLIGAPRVKDILFTARLVEAQEALAISLVNEVVEDAAAVAARADALAALLASHAPLTLQATKEGLRRIAEEGAAAAGEGEQPGDDLILMTYMSEDFREGMEAFLGKRPPYFKGR</sequence>
<gene>
    <name evidence="3" type="primary">crt_1</name>
    <name evidence="3" type="ORF">LNAOJCKE_1704</name>
</gene>
<dbReference type="Proteomes" id="UP001055039">
    <property type="component" value="Unassembled WGS sequence"/>
</dbReference>
<dbReference type="EMBL" id="BPRC01000004">
    <property type="protein sequence ID" value="GJE64498.1"/>
    <property type="molecule type" value="Genomic_DNA"/>
</dbReference>
<organism evidence="3 4">
    <name type="scientific">Methylorubrum aminovorans</name>
    <dbReference type="NCBI Taxonomy" id="269069"/>
    <lineage>
        <taxon>Bacteria</taxon>
        <taxon>Pseudomonadati</taxon>
        <taxon>Pseudomonadota</taxon>
        <taxon>Alphaproteobacteria</taxon>
        <taxon>Hyphomicrobiales</taxon>
        <taxon>Methylobacteriaceae</taxon>
        <taxon>Methylorubrum</taxon>
    </lineage>
</organism>
<comment type="caution">
    <text evidence="3">The sequence shown here is derived from an EMBL/GenBank/DDBJ whole genome shotgun (WGS) entry which is preliminary data.</text>
</comment>
<proteinExistence type="inferred from homology"/>
<reference evidence="3" key="1">
    <citation type="journal article" date="2021" name="Front. Microbiol.">
        <title>Comprehensive Comparative Genomics and Phenotyping of Methylobacterium Species.</title>
        <authorList>
            <person name="Alessa O."/>
            <person name="Ogura Y."/>
            <person name="Fujitani Y."/>
            <person name="Takami H."/>
            <person name="Hayashi T."/>
            <person name="Sahin N."/>
            <person name="Tani A."/>
        </authorList>
    </citation>
    <scope>NUCLEOTIDE SEQUENCE</scope>
    <source>
        <strain evidence="3">NBRC 15686</strain>
    </source>
</reference>
<evidence type="ECO:0000256" key="2">
    <source>
        <dbReference type="ARBA" id="ARBA00023239"/>
    </source>
</evidence>
<reference evidence="3" key="2">
    <citation type="submission" date="2021-08" db="EMBL/GenBank/DDBJ databases">
        <authorList>
            <person name="Tani A."/>
            <person name="Ola A."/>
            <person name="Ogura Y."/>
            <person name="Katsura K."/>
            <person name="Hayashi T."/>
        </authorList>
    </citation>
    <scope>NUCLEOTIDE SEQUENCE</scope>
    <source>
        <strain evidence="3">NBRC 15686</strain>
    </source>
</reference>
<dbReference type="InterPro" id="IPR014748">
    <property type="entry name" value="Enoyl-CoA_hydra_C"/>
</dbReference>